<evidence type="ECO:0000256" key="16">
    <source>
        <dbReference type="ARBA" id="ARBA00023136"/>
    </source>
</evidence>
<keyword evidence="13" id="KW-0418">Kinase</keyword>
<evidence type="ECO:0000256" key="12">
    <source>
        <dbReference type="ARBA" id="ARBA00022741"/>
    </source>
</evidence>
<dbReference type="SUPFAM" id="SSF52047">
    <property type="entry name" value="RNI-like"/>
    <property type="match status" value="2"/>
</dbReference>
<dbReference type="InterPro" id="IPR008271">
    <property type="entry name" value="Ser/Thr_kinase_AS"/>
</dbReference>
<dbReference type="SMART" id="SM00369">
    <property type="entry name" value="LRR_TYP"/>
    <property type="match status" value="8"/>
</dbReference>
<dbReference type="Pfam" id="PF00069">
    <property type="entry name" value="Pkinase"/>
    <property type="match status" value="1"/>
</dbReference>
<comment type="catalytic activity">
    <reaction evidence="20">
        <text>L-seryl-[protein] + ATP = O-phospho-L-seryl-[protein] + ADP + H(+)</text>
        <dbReference type="Rhea" id="RHEA:17989"/>
        <dbReference type="Rhea" id="RHEA-COMP:9863"/>
        <dbReference type="Rhea" id="RHEA-COMP:11604"/>
        <dbReference type="ChEBI" id="CHEBI:15378"/>
        <dbReference type="ChEBI" id="CHEBI:29999"/>
        <dbReference type="ChEBI" id="CHEBI:30616"/>
        <dbReference type="ChEBI" id="CHEBI:83421"/>
        <dbReference type="ChEBI" id="CHEBI:456216"/>
        <dbReference type="EC" id="2.7.11.1"/>
    </reaction>
</comment>
<dbReference type="InterPro" id="IPR001611">
    <property type="entry name" value="Leu-rich_rpt"/>
</dbReference>
<dbReference type="InterPro" id="IPR003591">
    <property type="entry name" value="Leu-rich_rpt_typical-subtyp"/>
</dbReference>
<dbReference type="GO" id="GO:0005886">
    <property type="term" value="C:plasma membrane"/>
    <property type="evidence" value="ECO:0007669"/>
    <property type="project" value="UniProtKB-SubCell"/>
</dbReference>
<evidence type="ECO:0000256" key="11">
    <source>
        <dbReference type="ARBA" id="ARBA00022737"/>
    </source>
</evidence>
<dbReference type="Pfam" id="PF00560">
    <property type="entry name" value="LRR_1"/>
    <property type="match status" value="3"/>
</dbReference>
<dbReference type="AlphaFoldDB" id="N1QV19"/>
<dbReference type="InterPro" id="IPR000719">
    <property type="entry name" value="Prot_kinase_dom"/>
</dbReference>
<dbReference type="InterPro" id="IPR011009">
    <property type="entry name" value="Kinase-like_dom_sf"/>
</dbReference>
<dbReference type="EC" id="2.7.11.1" evidence="3"/>
<evidence type="ECO:0000256" key="10">
    <source>
        <dbReference type="ARBA" id="ARBA00022729"/>
    </source>
</evidence>
<dbReference type="Gene3D" id="3.30.200.20">
    <property type="entry name" value="Phosphorylase Kinase, domain 1"/>
    <property type="match status" value="1"/>
</dbReference>
<keyword evidence="5" id="KW-0723">Serine/threonine-protein kinase</keyword>
<dbReference type="InterPro" id="IPR032675">
    <property type="entry name" value="LRR_dom_sf"/>
</dbReference>
<keyword evidence="17" id="KW-0675">Receptor</keyword>
<evidence type="ECO:0000256" key="15">
    <source>
        <dbReference type="ARBA" id="ARBA00022989"/>
    </source>
</evidence>
<comment type="subcellular location">
    <subcellularLocation>
        <location evidence="1">Cell membrane</location>
        <topology evidence="1">Single-pass membrane protein</topology>
    </subcellularLocation>
</comment>
<dbReference type="Pfam" id="PF23598">
    <property type="entry name" value="LRR_14"/>
    <property type="match status" value="1"/>
</dbReference>
<dbReference type="GO" id="GO:0005524">
    <property type="term" value="F:ATP binding"/>
    <property type="evidence" value="ECO:0007669"/>
    <property type="project" value="UniProtKB-KW"/>
</dbReference>
<keyword evidence="7" id="KW-0433">Leucine-rich repeat</keyword>
<dbReference type="InterPro" id="IPR055414">
    <property type="entry name" value="LRR_R13L4/SHOC2-like"/>
</dbReference>
<keyword evidence="10" id="KW-0732">Signal</keyword>
<feature type="domain" description="Protein kinase" evidence="21">
    <location>
        <begin position="601"/>
        <end position="866"/>
    </location>
</feature>
<dbReference type="PROSITE" id="PS50011">
    <property type="entry name" value="PROTEIN_KINASE_DOM"/>
    <property type="match status" value="1"/>
</dbReference>
<comment type="similarity">
    <text evidence="2">Belongs to the protein kinase superfamily. Ser/Thr protein kinase family.</text>
</comment>
<evidence type="ECO:0000256" key="7">
    <source>
        <dbReference type="ARBA" id="ARBA00022614"/>
    </source>
</evidence>
<evidence type="ECO:0000256" key="5">
    <source>
        <dbReference type="ARBA" id="ARBA00022527"/>
    </source>
</evidence>
<dbReference type="PANTHER" id="PTHR27008:SF446">
    <property type="entry name" value="PROTEIN KINASE DOMAIN-CONTAINING PROTEIN"/>
    <property type="match status" value="1"/>
</dbReference>
<sequence length="914" mass="98509">MCDVRPGRLLAIAVVTSLLSLAAAASSSSSNTTDFETLLCLKLHLSSSPSSVLGSWVQNNSLPFCSWLGLTCNASRVVALDLENSGLDGQIPPCIANLTLLSRIHFPGNLLSSHIPSQLGQLSRWSYLNLSSSSLIGSIPNTLSSTSLQVIDLGNNKLSGDIPKSIGMLRNLSVLRLARNSLTGHIPLSLGSNSSNSLVSVILANNSLTGPIPSALAHSSSLQVLNLVRNNLDGEIPPALFNSTSLQRLALGWNNFSGFKGSIPVSIAKIPNLQELDISYNLLSGTVPTPIFNMSSVTYLSLAVNNFVGELPFDIGYTLPSIQTFILQQNKVGGKIPASLANATNFLSINLGANAFYGTIPSFGSLSNLEELILASNQLEAGDWSFLSSLANCTQLQVLSLGTNMMQGNLPSSVGRLANSLRALVLHANKMSGSIPPELGNLTNLSFLRMEQNLFAGDLPNAIGNLANLSSVDLSQNRLSGQIPRWIGKLRQLTKLSLQDNNFSGPIPRELGDCQSLITLDLSCNALSESIPRELFFLDSLSAGTSEIDLSRNNLSGEIPNLFQSFKSLKLLNLSFNDLDGQMPQGGIFENSSETQAHLAYSKDNWDQCGGSCFVYKGVLESETNGMIAVKVFKLDQLGAPKSFAAECEAFRNTRHHNLVRVISACSTWDHKGNDFKALIIEYMAHGTLESWIYSETRRPLSLGSRVTITVDMAAALGYLHNSCMPPIVHCDLKPSNVLLDDVMGARLSNFGLAKFLQNHNSSSTVTSTSLAGLRGSIGYIAPEYGIGNKISTAGDVYSYRIIILEMLTGKRPTDELFKNGLSLQKFVGNAFPTKIHEILDPNVIIQNFGDEGVDRNLDQGNHAMVGMLSCIMQLAQLGLSCSTETPKDWPTMPDVYAEISAVKREYCALRVKE</sequence>
<evidence type="ECO:0000256" key="6">
    <source>
        <dbReference type="ARBA" id="ARBA00022553"/>
    </source>
</evidence>
<evidence type="ECO:0000313" key="22">
    <source>
        <dbReference type="EnsemblPlants" id="EMT13853"/>
    </source>
</evidence>
<evidence type="ECO:0000256" key="18">
    <source>
        <dbReference type="ARBA" id="ARBA00023180"/>
    </source>
</evidence>
<protein>
    <recommendedName>
        <fullName evidence="3">non-specific serine/threonine protein kinase</fullName>
        <ecNumber evidence="3">2.7.11.1</ecNumber>
    </recommendedName>
</protein>
<dbReference type="FunFam" id="3.80.10.10:FF:000095">
    <property type="entry name" value="LRR receptor-like serine/threonine-protein kinase GSO1"/>
    <property type="match status" value="2"/>
</dbReference>
<evidence type="ECO:0000259" key="21">
    <source>
        <dbReference type="PROSITE" id="PS50011"/>
    </source>
</evidence>
<name>N1QV19_AEGTA</name>
<dbReference type="Pfam" id="PF08263">
    <property type="entry name" value="LRRNT_2"/>
    <property type="match status" value="1"/>
</dbReference>
<evidence type="ECO:0000256" key="4">
    <source>
        <dbReference type="ARBA" id="ARBA00022475"/>
    </source>
</evidence>
<evidence type="ECO:0000256" key="1">
    <source>
        <dbReference type="ARBA" id="ARBA00004162"/>
    </source>
</evidence>
<keyword evidence="4" id="KW-1003">Cell membrane</keyword>
<dbReference type="PROSITE" id="PS00108">
    <property type="entry name" value="PROTEIN_KINASE_ST"/>
    <property type="match status" value="1"/>
</dbReference>
<keyword evidence="15" id="KW-1133">Transmembrane helix</keyword>
<keyword evidence="9" id="KW-0812">Transmembrane</keyword>
<dbReference type="Gene3D" id="1.10.510.10">
    <property type="entry name" value="Transferase(Phosphotransferase) domain 1"/>
    <property type="match status" value="1"/>
</dbReference>
<evidence type="ECO:0000256" key="8">
    <source>
        <dbReference type="ARBA" id="ARBA00022679"/>
    </source>
</evidence>
<evidence type="ECO:0000256" key="14">
    <source>
        <dbReference type="ARBA" id="ARBA00022840"/>
    </source>
</evidence>
<reference evidence="22" key="1">
    <citation type="submission" date="2015-06" db="UniProtKB">
        <authorList>
            <consortium name="EnsemblPlants"/>
        </authorList>
    </citation>
    <scope>IDENTIFICATION</scope>
</reference>
<keyword evidence="11" id="KW-0677">Repeat</keyword>
<keyword evidence="14" id="KW-0067">ATP-binding</keyword>
<proteinExistence type="inferred from homology"/>
<accession>N1QV19</accession>
<dbReference type="InterPro" id="IPR013210">
    <property type="entry name" value="LRR_N_plant-typ"/>
</dbReference>
<keyword evidence="8" id="KW-0808">Transferase</keyword>
<keyword evidence="12" id="KW-0547">Nucleotide-binding</keyword>
<evidence type="ECO:0000256" key="20">
    <source>
        <dbReference type="ARBA" id="ARBA00048679"/>
    </source>
</evidence>
<evidence type="ECO:0000256" key="13">
    <source>
        <dbReference type="ARBA" id="ARBA00022777"/>
    </source>
</evidence>
<dbReference type="ExpressionAtlas" id="N1QV19">
    <property type="expression patterns" value="baseline"/>
</dbReference>
<dbReference type="SMART" id="SM00220">
    <property type="entry name" value="S_TKc"/>
    <property type="match status" value="1"/>
</dbReference>
<dbReference type="PANTHER" id="PTHR27008">
    <property type="entry name" value="OS04G0122200 PROTEIN"/>
    <property type="match status" value="1"/>
</dbReference>
<keyword evidence="16" id="KW-0472">Membrane</keyword>
<dbReference type="Gene3D" id="3.80.10.10">
    <property type="entry name" value="Ribonuclease Inhibitor"/>
    <property type="match status" value="5"/>
</dbReference>
<evidence type="ECO:0000256" key="9">
    <source>
        <dbReference type="ARBA" id="ARBA00022692"/>
    </source>
</evidence>
<dbReference type="EnsemblPlants" id="EMT13853">
    <property type="protein sequence ID" value="EMT13853"/>
    <property type="gene ID" value="F775_16230"/>
</dbReference>
<evidence type="ECO:0000256" key="2">
    <source>
        <dbReference type="ARBA" id="ARBA00008684"/>
    </source>
</evidence>
<organism evidence="22">
    <name type="scientific">Aegilops tauschii</name>
    <name type="common">Tausch's goatgrass</name>
    <name type="synonym">Aegilops squarrosa</name>
    <dbReference type="NCBI Taxonomy" id="37682"/>
    <lineage>
        <taxon>Eukaryota</taxon>
        <taxon>Viridiplantae</taxon>
        <taxon>Streptophyta</taxon>
        <taxon>Embryophyta</taxon>
        <taxon>Tracheophyta</taxon>
        <taxon>Spermatophyta</taxon>
        <taxon>Magnoliopsida</taxon>
        <taxon>Liliopsida</taxon>
        <taxon>Poales</taxon>
        <taxon>Poaceae</taxon>
        <taxon>BOP clade</taxon>
        <taxon>Pooideae</taxon>
        <taxon>Triticodae</taxon>
        <taxon>Triticeae</taxon>
        <taxon>Triticinae</taxon>
        <taxon>Aegilops</taxon>
    </lineage>
</organism>
<evidence type="ECO:0000256" key="3">
    <source>
        <dbReference type="ARBA" id="ARBA00012513"/>
    </source>
</evidence>
<keyword evidence="6" id="KW-0597">Phosphoprotein</keyword>
<dbReference type="FunFam" id="1.10.510.10:FF:000358">
    <property type="entry name" value="Putative leucine-rich repeat receptor-like serine/threonine-protein kinase"/>
    <property type="match status" value="1"/>
</dbReference>
<keyword evidence="18" id="KW-0325">Glycoprotein</keyword>
<dbReference type="GO" id="GO:0004674">
    <property type="term" value="F:protein serine/threonine kinase activity"/>
    <property type="evidence" value="ECO:0007669"/>
    <property type="project" value="UniProtKB-KW"/>
</dbReference>
<dbReference type="InterPro" id="IPR051809">
    <property type="entry name" value="Plant_receptor-like_S/T_kinase"/>
</dbReference>
<dbReference type="SUPFAM" id="SSF56112">
    <property type="entry name" value="Protein kinase-like (PK-like)"/>
    <property type="match status" value="1"/>
</dbReference>
<comment type="catalytic activity">
    <reaction evidence="19">
        <text>L-threonyl-[protein] + ATP = O-phospho-L-threonyl-[protein] + ADP + H(+)</text>
        <dbReference type="Rhea" id="RHEA:46608"/>
        <dbReference type="Rhea" id="RHEA-COMP:11060"/>
        <dbReference type="Rhea" id="RHEA-COMP:11605"/>
        <dbReference type="ChEBI" id="CHEBI:15378"/>
        <dbReference type="ChEBI" id="CHEBI:30013"/>
        <dbReference type="ChEBI" id="CHEBI:30616"/>
        <dbReference type="ChEBI" id="CHEBI:61977"/>
        <dbReference type="ChEBI" id="CHEBI:456216"/>
        <dbReference type="EC" id="2.7.11.1"/>
    </reaction>
</comment>
<evidence type="ECO:0000256" key="19">
    <source>
        <dbReference type="ARBA" id="ARBA00047899"/>
    </source>
</evidence>
<evidence type="ECO:0000256" key="17">
    <source>
        <dbReference type="ARBA" id="ARBA00023170"/>
    </source>
</evidence>